<dbReference type="RefSeq" id="WP_052117532.1">
    <property type="nucleotide sequence ID" value="NZ_JNCF01000006.1"/>
</dbReference>
<dbReference type="InterPro" id="IPR029044">
    <property type="entry name" value="Nucleotide-diphossugar_trans"/>
</dbReference>
<comment type="caution">
    <text evidence="2">The sequence shown here is derived from an EMBL/GenBank/DDBJ whole genome shotgun (WGS) entry which is preliminary data.</text>
</comment>
<organism evidence="2 3">
    <name type="scientific">Legionella norrlandica</name>
    <dbReference type="NCBI Taxonomy" id="1498499"/>
    <lineage>
        <taxon>Bacteria</taxon>
        <taxon>Pseudomonadati</taxon>
        <taxon>Pseudomonadota</taxon>
        <taxon>Gammaproteobacteria</taxon>
        <taxon>Legionellales</taxon>
        <taxon>Legionellaceae</taxon>
        <taxon>Legionella</taxon>
    </lineage>
</organism>
<evidence type="ECO:0000313" key="2">
    <source>
        <dbReference type="EMBL" id="KGP64009.1"/>
    </source>
</evidence>
<dbReference type="EMBL" id="JNCF01000006">
    <property type="protein sequence ID" value="KGP64009.1"/>
    <property type="molecule type" value="Genomic_DNA"/>
</dbReference>
<dbReference type="SUPFAM" id="SSF53448">
    <property type="entry name" value="Nucleotide-diphospho-sugar transferases"/>
    <property type="match status" value="1"/>
</dbReference>
<dbReference type="OrthoDB" id="7690777at2"/>
<proteinExistence type="predicted"/>
<evidence type="ECO:0000259" key="1">
    <source>
        <dbReference type="Pfam" id="PF00535"/>
    </source>
</evidence>
<evidence type="ECO:0000313" key="3">
    <source>
        <dbReference type="Proteomes" id="UP000054422"/>
    </source>
</evidence>
<name>A0A0A2SX58_9GAMM</name>
<reference evidence="2 3" key="1">
    <citation type="submission" date="2014-05" db="EMBL/GenBank/DDBJ databases">
        <authorList>
            <person name="Rizzardi K."/>
            <person name="Winiecka-Krusnell J."/>
            <person name="Ramliden M."/>
            <person name="Alm E."/>
            <person name="Andersson S."/>
            <person name="Byfors S."/>
        </authorList>
    </citation>
    <scope>NUCLEOTIDE SEQUENCE [LARGE SCALE GENOMIC DNA]</scope>
    <source>
        <strain evidence="2 3">LEGN</strain>
    </source>
</reference>
<keyword evidence="3" id="KW-1185">Reference proteome</keyword>
<dbReference type="Proteomes" id="UP000054422">
    <property type="component" value="Unassembled WGS sequence"/>
</dbReference>
<gene>
    <name evidence="2" type="ORF">EP47_03550</name>
</gene>
<sequence length="304" mass="34242">MFKKICRKRSQNISVIVISYNMQRELPRTIFSLLPPYQQLINYNLELEIIVIDNGSSLPLNLGALSDKIKVICMKNPQPSPVKAINYGLRIAKHNLVGVMIDGARLASPGLINKAIIASKIHHRPIIASYGFHLGPDVQMKSMHNGYNQKIEDNLLEQADWTNNGYNLFKISSFAGSSANGWFAPVSESNAIFMKKEMWEELDGYCEKFITPGGGLVNLDLYNRASLLPDSELIMVIGEGTFHQIHGGVATNRPTDSNIKKIFHDEYRQIRGVKFCPVNRQPIFIGAMPEELKESKLWFYSSVN</sequence>
<protein>
    <recommendedName>
        <fullName evidence="1">Glycosyltransferase 2-like domain-containing protein</fullName>
    </recommendedName>
</protein>
<feature type="domain" description="Glycosyltransferase 2-like" evidence="1">
    <location>
        <begin position="14"/>
        <end position="100"/>
    </location>
</feature>
<dbReference type="Pfam" id="PF00535">
    <property type="entry name" value="Glycos_transf_2"/>
    <property type="match status" value="1"/>
</dbReference>
<accession>A0A0A2SX58</accession>
<dbReference type="CDD" id="cd00761">
    <property type="entry name" value="Glyco_tranf_GTA_type"/>
    <property type="match status" value="1"/>
</dbReference>
<dbReference type="Gene3D" id="3.90.550.10">
    <property type="entry name" value="Spore Coat Polysaccharide Biosynthesis Protein SpsA, Chain A"/>
    <property type="match status" value="1"/>
</dbReference>
<dbReference type="AlphaFoldDB" id="A0A0A2SX58"/>
<dbReference type="InterPro" id="IPR001173">
    <property type="entry name" value="Glyco_trans_2-like"/>
</dbReference>